<gene>
    <name evidence="1" type="ORF">ENG67_06410</name>
</gene>
<sequence>MSLRLPTLALTFFFLFLCGCGGKKKETEKKGANSEWGRILIIGNETLSVEIASTPEERARGLMYRDSLGPEEGMLFVFPSEEKAAFWMKSTPLPLSIAFIDRDGVITEIQDMEPFDTTMHISKKRVKYALEVKQGWFRERGIEPGQKVILPWENKGGP</sequence>
<dbReference type="Proteomes" id="UP000885931">
    <property type="component" value="Unassembled WGS sequence"/>
</dbReference>
<proteinExistence type="predicted"/>
<dbReference type="Pfam" id="PF02643">
    <property type="entry name" value="DUF192"/>
    <property type="match status" value="1"/>
</dbReference>
<name>A0A7C1B4L8_UNCW3</name>
<evidence type="ECO:0000313" key="1">
    <source>
        <dbReference type="EMBL" id="HDM90819.1"/>
    </source>
</evidence>
<dbReference type="Gene3D" id="2.60.120.1140">
    <property type="entry name" value="Protein of unknown function DUF192"/>
    <property type="match status" value="1"/>
</dbReference>
<dbReference type="InterPro" id="IPR003795">
    <property type="entry name" value="DUF192"/>
</dbReference>
<dbReference type="PANTHER" id="PTHR37953:SF1">
    <property type="entry name" value="UPF0127 PROTEIN MJ1496"/>
    <property type="match status" value="1"/>
</dbReference>
<dbReference type="EMBL" id="DRBW01000235">
    <property type="protein sequence ID" value="HDM90819.1"/>
    <property type="molecule type" value="Genomic_DNA"/>
</dbReference>
<dbReference type="PANTHER" id="PTHR37953">
    <property type="entry name" value="UPF0127 PROTEIN MJ1496"/>
    <property type="match status" value="1"/>
</dbReference>
<reference evidence="1" key="1">
    <citation type="journal article" date="2020" name="mSystems">
        <title>Genome- and Community-Level Interaction Insights into Carbon Utilization and Element Cycling Functions of Hydrothermarchaeota in Hydrothermal Sediment.</title>
        <authorList>
            <person name="Zhou Z."/>
            <person name="Liu Y."/>
            <person name="Xu W."/>
            <person name="Pan J."/>
            <person name="Luo Z.H."/>
            <person name="Li M."/>
        </authorList>
    </citation>
    <scope>NUCLEOTIDE SEQUENCE [LARGE SCALE GENOMIC DNA]</scope>
    <source>
        <strain evidence="1">HyVt-237</strain>
    </source>
</reference>
<organism evidence="1">
    <name type="scientific">candidate division WOR-3 bacterium</name>
    <dbReference type="NCBI Taxonomy" id="2052148"/>
    <lineage>
        <taxon>Bacteria</taxon>
        <taxon>Bacteria division WOR-3</taxon>
    </lineage>
</organism>
<accession>A0A7C1B4L8</accession>
<dbReference type="InterPro" id="IPR038695">
    <property type="entry name" value="Saro_0823-like_sf"/>
</dbReference>
<dbReference type="PROSITE" id="PS51257">
    <property type="entry name" value="PROKAR_LIPOPROTEIN"/>
    <property type="match status" value="1"/>
</dbReference>
<comment type="caution">
    <text evidence="1">The sequence shown here is derived from an EMBL/GenBank/DDBJ whole genome shotgun (WGS) entry which is preliminary data.</text>
</comment>
<dbReference type="AlphaFoldDB" id="A0A7C1B4L8"/>
<protein>
    <submittedName>
        <fullName evidence="1">DUF192 domain-containing protein</fullName>
    </submittedName>
</protein>